<dbReference type="AlphaFoldDB" id="A0A243W6J8"/>
<comment type="caution">
    <text evidence="1">The sequence shown here is derived from an EMBL/GenBank/DDBJ whole genome shotgun (WGS) entry which is preliminary data.</text>
</comment>
<reference evidence="1 2" key="1">
    <citation type="submission" date="2017-01" db="EMBL/GenBank/DDBJ databases">
        <title>A new Hymenobacter.</title>
        <authorList>
            <person name="Liang Y."/>
            <person name="Feng F."/>
        </authorList>
    </citation>
    <scope>NUCLEOTIDE SEQUENCE [LARGE SCALE GENOMIC DNA]</scope>
    <source>
        <strain evidence="1">MIMBbqt21</strain>
    </source>
</reference>
<evidence type="ECO:0000313" key="1">
    <source>
        <dbReference type="EMBL" id="OUJ69942.1"/>
    </source>
</evidence>
<evidence type="ECO:0000313" key="2">
    <source>
        <dbReference type="Proteomes" id="UP000194873"/>
    </source>
</evidence>
<gene>
    <name evidence="1" type="ORF">BXP70_25715</name>
</gene>
<dbReference type="EMBL" id="MTSE01000028">
    <property type="protein sequence ID" value="OUJ69942.1"/>
    <property type="molecule type" value="Genomic_DNA"/>
</dbReference>
<sequence length="64" mass="7339">MIIHTRRSASFSFFSSYKSLGFWETAMIQSRDQGSQYAATNFQELVAAYWLCRGGLFQKGGFTR</sequence>
<keyword evidence="2" id="KW-1185">Reference proteome</keyword>
<name>A0A243W6J8_9BACT</name>
<protein>
    <submittedName>
        <fullName evidence="1">Uncharacterized protein</fullName>
    </submittedName>
</protein>
<organism evidence="1 2">
    <name type="scientific">Hymenobacter crusticola</name>
    <dbReference type="NCBI Taxonomy" id="1770526"/>
    <lineage>
        <taxon>Bacteria</taxon>
        <taxon>Pseudomonadati</taxon>
        <taxon>Bacteroidota</taxon>
        <taxon>Cytophagia</taxon>
        <taxon>Cytophagales</taxon>
        <taxon>Hymenobacteraceae</taxon>
        <taxon>Hymenobacter</taxon>
    </lineage>
</organism>
<dbReference type="Proteomes" id="UP000194873">
    <property type="component" value="Unassembled WGS sequence"/>
</dbReference>
<accession>A0A243W6J8</accession>
<proteinExistence type="predicted"/>